<dbReference type="GO" id="GO:0007165">
    <property type="term" value="P:signal transduction"/>
    <property type="evidence" value="ECO:0007669"/>
    <property type="project" value="TreeGrafter"/>
</dbReference>
<name>S5DWS4_9ACTN</name>
<feature type="binding site" evidence="4">
    <location>
        <position position="81"/>
    </location>
    <ligand>
        <name>Mg(2+)</name>
        <dbReference type="ChEBI" id="CHEBI:18420"/>
        <label>1</label>
        <note>catalytic</note>
    </ligand>
</feature>
<reference evidence="5" key="1">
    <citation type="journal article" date="2013" name="Sci. Rep.">
        <title>Metagenomics uncovers a new group of low GC and ultra-small marine Actinobacteria.</title>
        <authorList>
            <person name="Ghai R."/>
            <person name="Mizuno C.M."/>
            <person name="Picazo A."/>
            <person name="Camacho A."/>
            <person name="Rodriguez-Valera F."/>
        </authorList>
    </citation>
    <scope>NUCLEOTIDE SEQUENCE</scope>
</reference>
<dbReference type="InterPro" id="IPR020583">
    <property type="entry name" value="Inositol_monoP_metal-BS"/>
</dbReference>
<evidence type="ECO:0000313" key="5">
    <source>
        <dbReference type="EMBL" id="AGQ19352.1"/>
    </source>
</evidence>
<evidence type="ECO:0000256" key="3">
    <source>
        <dbReference type="ARBA" id="ARBA00022842"/>
    </source>
</evidence>
<dbReference type="AlphaFoldDB" id="S5DWS4"/>
<dbReference type="PRINTS" id="PR00377">
    <property type="entry name" value="IMPHPHTASES"/>
</dbReference>
<feature type="binding site" evidence="4">
    <location>
        <position position="78"/>
    </location>
    <ligand>
        <name>Mg(2+)</name>
        <dbReference type="ChEBI" id="CHEBI:18420"/>
        <label>1</label>
        <note>catalytic</note>
    </ligand>
</feature>
<dbReference type="GO" id="GO:0008934">
    <property type="term" value="F:inositol monophosphate 1-phosphatase activity"/>
    <property type="evidence" value="ECO:0007669"/>
    <property type="project" value="TreeGrafter"/>
</dbReference>
<dbReference type="EMBL" id="KC811129">
    <property type="protein sequence ID" value="AGQ19352.1"/>
    <property type="molecule type" value="Genomic_DNA"/>
</dbReference>
<proteinExistence type="predicted"/>
<dbReference type="PANTHER" id="PTHR20854:SF4">
    <property type="entry name" value="INOSITOL-1-MONOPHOSPHATASE-RELATED"/>
    <property type="match status" value="1"/>
</dbReference>
<dbReference type="SUPFAM" id="SSF56655">
    <property type="entry name" value="Carbohydrate phosphatase"/>
    <property type="match status" value="1"/>
</dbReference>
<dbReference type="PROSITE" id="PS00629">
    <property type="entry name" value="IMP_1"/>
    <property type="match status" value="1"/>
</dbReference>
<feature type="binding site" evidence="4">
    <location>
        <position position="62"/>
    </location>
    <ligand>
        <name>Mg(2+)</name>
        <dbReference type="ChEBI" id="CHEBI:18420"/>
        <label>1</label>
        <note>catalytic</note>
    </ligand>
</feature>
<dbReference type="GO" id="GO:0006020">
    <property type="term" value="P:inositol metabolic process"/>
    <property type="evidence" value="ECO:0007669"/>
    <property type="project" value="TreeGrafter"/>
</dbReference>
<evidence type="ECO:0000256" key="4">
    <source>
        <dbReference type="PIRSR" id="PIRSR600760-2"/>
    </source>
</evidence>
<keyword evidence="3 4" id="KW-0460">Magnesium</keyword>
<keyword evidence="2" id="KW-0378">Hydrolase</keyword>
<dbReference type="GO" id="GO:0046872">
    <property type="term" value="F:metal ion binding"/>
    <property type="evidence" value="ECO:0007669"/>
    <property type="project" value="UniProtKB-KW"/>
</dbReference>
<evidence type="ECO:0000256" key="2">
    <source>
        <dbReference type="ARBA" id="ARBA00022801"/>
    </source>
</evidence>
<protein>
    <submittedName>
        <fullName evidence="5">Archaeal fructose-1,6-bisphosphatase</fullName>
    </submittedName>
</protein>
<dbReference type="Gene3D" id="3.30.540.10">
    <property type="entry name" value="Fructose-1,6-Bisphosphatase, subunit A, domain 1"/>
    <property type="match status" value="1"/>
</dbReference>
<sequence length="254" mass="28669">MDKFIIPFVDEIKNYALDGYYKEFSIRTKPDGSVVTDIDVLVEKKIIKILKKEFPDDSILGEETGLTKGVNDITWVIDPIDGTRAFSQHKPEWGVLVSRIVKNDISTGIVICPVQDIYTVVHNNELITSSFDYEQIEITNKQDNVISCESNLELLDNFKNDNFLFRNRNQFCKDIISIGFSTFDAVITTAPFAHDRLAYEPIAKYIGGTVSAIDGKQIPIFEEDVVTLICKSPEVKEVVISKLKSYDNLQEAAS</sequence>
<dbReference type="Pfam" id="PF00459">
    <property type="entry name" value="Inositol_P"/>
    <property type="match status" value="1"/>
</dbReference>
<keyword evidence="1 4" id="KW-0479">Metal-binding</keyword>
<comment type="cofactor">
    <cofactor evidence="4">
        <name>Mg(2+)</name>
        <dbReference type="ChEBI" id="CHEBI:18420"/>
    </cofactor>
</comment>
<accession>S5DWS4</accession>
<dbReference type="PANTHER" id="PTHR20854">
    <property type="entry name" value="INOSITOL MONOPHOSPHATASE"/>
    <property type="match status" value="1"/>
</dbReference>
<evidence type="ECO:0000256" key="1">
    <source>
        <dbReference type="ARBA" id="ARBA00022723"/>
    </source>
</evidence>
<organism evidence="5">
    <name type="scientific">Candidatus Actinomarina minuta</name>
    <dbReference type="NCBI Taxonomy" id="1389454"/>
    <lineage>
        <taxon>Bacteria</taxon>
        <taxon>Bacillati</taxon>
        <taxon>Actinomycetota</taxon>
        <taxon>Actinomycetes</taxon>
        <taxon>Candidatus Actinomarinidae</taxon>
        <taxon>Candidatus Actinomarinales</taxon>
        <taxon>Candidatus Actinomarineae</taxon>
        <taxon>Candidatus Actinomarinaceae</taxon>
        <taxon>Candidatus Actinomarina</taxon>
    </lineage>
</organism>
<dbReference type="InterPro" id="IPR000760">
    <property type="entry name" value="Inositol_monophosphatase-like"/>
</dbReference>
<feature type="binding site" evidence="4">
    <location>
        <position position="80"/>
    </location>
    <ligand>
        <name>Mg(2+)</name>
        <dbReference type="ChEBI" id="CHEBI:18420"/>
        <label>1</label>
        <note>catalytic</note>
    </ligand>
</feature>